<dbReference type="PANTHER" id="PTHR18964">
    <property type="entry name" value="ROK (REPRESSOR, ORF, KINASE) FAMILY"/>
    <property type="match status" value="1"/>
</dbReference>
<evidence type="ECO:0000313" key="3">
    <source>
        <dbReference type="Proteomes" id="UP000305778"/>
    </source>
</evidence>
<dbReference type="Pfam" id="PF00480">
    <property type="entry name" value="ROK"/>
    <property type="match status" value="1"/>
</dbReference>
<dbReference type="EMBL" id="SUMC01000028">
    <property type="protein sequence ID" value="TKA08716.1"/>
    <property type="molecule type" value="Genomic_DNA"/>
</dbReference>
<dbReference type="InterPro" id="IPR036390">
    <property type="entry name" value="WH_DNA-bd_sf"/>
</dbReference>
<accession>A0A4U0SGT7</accession>
<dbReference type="InterPro" id="IPR000600">
    <property type="entry name" value="ROK"/>
</dbReference>
<evidence type="ECO:0000313" key="2">
    <source>
        <dbReference type="EMBL" id="TKA08716.1"/>
    </source>
</evidence>
<dbReference type="Gene3D" id="1.10.10.10">
    <property type="entry name" value="Winged helix-like DNA-binding domain superfamily/Winged helix DNA-binding domain"/>
    <property type="match status" value="1"/>
</dbReference>
<organism evidence="2 3">
    <name type="scientific">Actinacidiphila oryziradicis</name>
    <dbReference type="NCBI Taxonomy" id="2571141"/>
    <lineage>
        <taxon>Bacteria</taxon>
        <taxon>Bacillati</taxon>
        <taxon>Actinomycetota</taxon>
        <taxon>Actinomycetes</taxon>
        <taxon>Kitasatosporales</taxon>
        <taxon>Streptomycetaceae</taxon>
        <taxon>Actinacidiphila</taxon>
    </lineage>
</organism>
<sequence>MHKSGGYVAGGTTPSPTVPVALRRVLDLVVSGEATSRAEIARRSGLARSTVGQQVDHLLHRGILQELEARESVRGRPPRILTISPQAGTIAVADIDTLSTEIAIADLTHRVLARDTVDIPVDSGPQAVLDGVTERLLGLLAEHGRDPARVREVVVGLPGPVDFQQGCAVRPTGMPGWDGYPVAERLRESFLAPVVVDNDVNLMALGEASQDNVDTPLLCIKIASGIGAGIITADGDVYRGADGAAGDIGHIRAIGGGEVLCSCGNVGCVGAVASHRALLRSLGIPEATGEDALHGAHALAQLVANSDPRALHALRQAATEIGEVVAMLVHMFNPRTLVLGGPLSELRDDLLSGVRAVVYQRALPLATRKLTITTTQLGTSAGIHGGIALATRDIFSTPGLARLLAAERGQGGA</sequence>
<reference evidence="2 3" key="1">
    <citation type="submission" date="2019-04" db="EMBL/GenBank/DDBJ databases">
        <title>Streptomyces oryziradicis sp. nov., a novel actinomycete isolated from rhizosphere soil of rice (Oryza sativa L.).</title>
        <authorList>
            <person name="Li C."/>
        </authorList>
    </citation>
    <scope>NUCLEOTIDE SEQUENCE [LARGE SCALE GENOMIC DNA]</scope>
    <source>
        <strain evidence="2 3">NEAU-C40</strain>
    </source>
</reference>
<keyword evidence="3" id="KW-1185">Reference proteome</keyword>
<dbReference type="InterPro" id="IPR043129">
    <property type="entry name" value="ATPase_NBD"/>
</dbReference>
<dbReference type="Gene3D" id="3.30.420.40">
    <property type="match status" value="2"/>
</dbReference>
<dbReference type="PANTHER" id="PTHR18964:SF173">
    <property type="entry name" value="GLUCOKINASE"/>
    <property type="match status" value="1"/>
</dbReference>
<comment type="similarity">
    <text evidence="1">Belongs to the ROK (NagC/XylR) family.</text>
</comment>
<proteinExistence type="inferred from homology"/>
<dbReference type="Proteomes" id="UP000305778">
    <property type="component" value="Unassembled WGS sequence"/>
</dbReference>
<dbReference type="SUPFAM" id="SSF53067">
    <property type="entry name" value="Actin-like ATPase domain"/>
    <property type="match status" value="1"/>
</dbReference>
<dbReference type="InterPro" id="IPR036388">
    <property type="entry name" value="WH-like_DNA-bd_sf"/>
</dbReference>
<dbReference type="OrthoDB" id="3189808at2"/>
<comment type="caution">
    <text evidence="2">The sequence shown here is derived from an EMBL/GenBank/DDBJ whole genome shotgun (WGS) entry which is preliminary data.</text>
</comment>
<dbReference type="RefSeq" id="WP_136726458.1">
    <property type="nucleotide sequence ID" value="NZ_SUMC01000028.1"/>
</dbReference>
<protein>
    <submittedName>
        <fullName evidence="2">ROK family protein</fullName>
    </submittedName>
</protein>
<dbReference type="SUPFAM" id="SSF46785">
    <property type="entry name" value="Winged helix' DNA-binding domain"/>
    <property type="match status" value="1"/>
</dbReference>
<name>A0A4U0SGT7_9ACTN</name>
<gene>
    <name evidence="2" type="ORF">FCI23_26600</name>
</gene>
<dbReference type="AlphaFoldDB" id="A0A4U0SGT7"/>
<evidence type="ECO:0000256" key="1">
    <source>
        <dbReference type="ARBA" id="ARBA00006479"/>
    </source>
</evidence>